<dbReference type="EC" id="3.6.1.22" evidence="2"/>
<dbReference type="InterPro" id="IPR015376">
    <property type="entry name" value="Znr_NADH_PPase"/>
</dbReference>
<evidence type="ECO:0000256" key="7">
    <source>
        <dbReference type="ARBA" id="ARBA00047501"/>
    </source>
</evidence>
<keyword evidence="3" id="KW-0479">Metal-binding</keyword>
<comment type="catalytic activity">
    <reaction evidence="9">
        <text>NADH + H2O = reduced beta-nicotinamide D-ribonucleotide + AMP + 2 H(+)</text>
        <dbReference type="Rhea" id="RHEA:48868"/>
        <dbReference type="ChEBI" id="CHEBI:15377"/>
        <dbReference type="ChEBI" id="CHEBI:15378"/>
        <dbReference type="ChEBI" id="CHEBI:57945"/>
        <dbReference type="ChEBI" id="CHEBI:90832"/>
        <dbReference type="ChEBI" id="CHEBI:456215"/>
        <dbReference type="EC" id="3.6.1.22"/>
    </reaction>
    <physiologicalReaction direction="left-to-right" evidence="9">
        <dbReference type="Rhea" id="RHEA:48869"/>
    </physiologicalReaction>
</comment>
<dbReference type="PANTHER" id="PTHR11383">
    <property type="entry name" value="NUCLEOSIDE DIPHOSPHATE-LINKED MOIETY X MOTIF 13"/>
    <property type="match status" value="1"/>
</dbReference>
<comment type="catalytic activity">
    <reaction evidence="7">
        <text>NADPH + H2O = reduced beta-nicotinamide D-ribonucleotide + adenosine 2',5'-bisphosphate + 2 H(+)</text>
        <dbReference type="Rhea" id="RHEA:60820"/>
        <dbReference type="ChEBI" id="CHEBI:15377"/>
        <dbReference type="ChEBI" id="CHEBI:15378"/>
        <dbReference type="ChEBI" id="CHEBI:57783"/>
        <dbReference type="ChEBI" id="CHEBI:90832"/>
        <dbReference type="ChEBI" id="CHEBI:194156"/>
    </reaction>
    <physiologicalReaction direction="left-to-right" evidence="7">
        <dbReference type="Rhea" id="RHEA:60821"/>
    </physiologicalReaction>
</comment>
<feature type="domain" description="Nudix hydrolase" evidence="11">
    <location>
        <begin position="187"/>
        <end position="314"/>
    </location>
</feature>
<evidence type="ECO:0000256" key="6">
    <source>
        <dbReference type="ARBA" id="ARBA00023027"/>
    </source>
</evidence>
<evidence type="ECO:0000256" key="8">
    <source>
        <dbReference type="ARBA" id="ARBA00049196"/>
    </source>
</evidence>
<evidence type="ECO:0000256" key="3">
    <source>
        <dbReference type="ARBA" id="ARBA00022723"/>
    </source>
</evidence>
<dbReference type="GO" id="GO:0046872">
    <property type="term" value="F:metal ion binding"/>
    <property type="evidence" value="ECO:0007669"/>
    <property type="project" value="UniProtKB-KW"/>
</dbReference>
<evidence type="ECO:0000256" key="4">
    <source>
        <dbReference type="ARBA" id="ARBA00022801"/>
    </source>
</evidence>
<dbReference type="Ensembl" id="ENSCRFT00000013797.1">
    <property type="protein sequence ID" value="ENSCRFP00000013340.1"/>
    <property type="gene ID" value="ENSCRFG00000010321.1"/>
</dbReference>
<evidence type="ECO:0000256" key="5">
    <source>
        <dbReference type="ARBA" id="ARBA00022842"/>
    </source>
</evidence>
<dbReference type="Pfam" id="PF09296">
    <property type="entry name" value="NUDIX-like"/>
    <property type="match status" value="1"/>
</dbReference>
<keyword evidence="6" id="KW-0520">NAD</keyword>
<dbReference type="Pfam" id="PF00293">
    <property type="entry name" value="NUDIX"/>
    <property type="match status" value="1"/>
</dbReference>
<dbReference type="PROSITE" id="PS00893">
    <property type="entry name" value="NUDIX_BOX"/>
    <property type="match status" value="1"/>
</dbReference>
<evidence type="ECO:0000256" key="9">
    <source>
        <dbReference type="ARBA" id="ARBA00049264"/>
    </source>
</evidence>
<dbReference type="GO" id="GO:0016787">
    <property type="term" value="F:hydrolase activity"/>
    <property type="evidence" value="ECO:0007669"/>
    <property type="project" value="UniProtKB-KW"/>
</dbReference>
<evidence type="ECO:0000313" key="12">
    <source>
        <dbReference type="Ensembl" id="ENSCRFP00000013340.1"/>
    </source>
</evidence>
<dbReference type="InterPro" id="IPR049734">
    <property type="entry name" value="NudC-like_C"/>
</dbReference>
<keyword evidence="13" id="KW-1185">Reference proteome</keyword>
<evidence type="ECO:0000256" key="10">
    <source>
        <dbReference type="SAM" id="MobiDB-lite"/>
    </source>
</evidence>
<evidence type="ECO:0000313" key="13">
    <source>
        <dbReference type="Proteomes" id="UP000694396"/>
    </source>
</evidence>
<dbReference type="PROSITE" id="PS51462">
    <property type="entry name" value="NUDIX"/>
    <property type="match status" value="1"/>
</dbReference>
<dbReference type="Gene3D" id="3.90.79.20">
    <property type="match status" value="1"/>
</dbReference>
<comment type="cofactor">
    <cofactor evidence="1">
        <name>Mg(2+)</name>
        <dbReference type="ChEBI" id="CHEBI:18420"/>
    </cofactor>
</comment>
<dbReference type="AlphaFoldDB" id="A0A8C3XDM1"/>
<comment type="catalytic activity">
    <reaction evidence="8">
        <text>NAD(+) + H2O = beta-nicotinamide D-ribonucleotide + AMP + 2 H(+)</text>
        <dbReference type="Rhea" id="RHEA:11800"/>
        <dbReference type="ChEBI" id="CHEBI:14649"/>
        <dbReference type="ChEBI" id="CHEBI:15377"/>
        <dbReference type="ChEBI" id="CHEBI:15378"/>
        <dbReference type="ChEBI" id="CHEBI:57540"/>
        <dbReference type="ChEBI" id="CHEBI:456215"/>
        <dbReference type="EC" id="3.6.1.22"/>
    </reaction>
    <physiologicalReaction direction="left-to-right" evidence="8">
        <dbReference type="Rhea" id="RHEA:11801"/>
    </physiologicalReaction>
</comment>
<keyword evidence="4" id="KW-0378">Hydrolase</keyword>
<reference evidence="12" key="2">
    <citation type="submission" date="2025-09" db="UniProtKB">
        <authorList>
            <consortium name="Ensembl"/>
        </authorList>
    </citation>
    <scope>IDENTIFICATION</scope>
</reference>
<evidence type="ECO:0000259" key="11">
    <source>
        <dbReference type="PROSITE" id="PS51462"/>
    </source>
</evidence>
<feature type="region of interest" description="Disordered" evidence="10">
    <location>
        <begin position="266"/>
        <end position="297"/>
    </location>
</feature>
<dbReference type="Proteomes" id="UP000694396">
    <property type="component" value="Unplaced"/>
</dbReference>
<dbReference type="Gene3D" id="3.90.79.10">
    <property type="entry name" value="Nucleoside Triphosphate Pyrophosphohydrolase"/>
    <property type="match status" value="1"/>
</dbReference>
<evidence type="ECO:0000256" key="1">
    <source>
        <dbReference type="ARBA" id="ARBA00001946"/>
    </source>
</evidence>
<dbReference type="CDD" id="cd03429">
    <property type="entry name" value="NUDIX_NADH_pyrophosphatase_Nudt13"/>
    <property type="match status" value="1"/>
</dbReference>
<dbReference type="InterPro" id="IPR015375">
    <property type="entry name" value="NADH_PPase-like_N"/>
</dbReference>
<dbReference type="SUPFAM" id="SSF55811">
    <property type="entry name" value="Nudix"/>
    <property type="match status" value="1"/>
</dbReference>
<keyword evidence="5" id="KW-0460">Magnesium</keyword>
<proteinExistence type="predicted"/>
<dbReference type="PANTHER" id="PTHR11383:SF3">
    <property type="entry name" value="NAD(P)H PYROPHOSPHATASE NUDT13, MITOCHONDRIAL"/>
    <property type="match status" value="1"/>
</dbReference>
<name>A0A8C3XDM1_9PASS</name>
<evidence type="ECO:0000256" key="2">
    <source>
        <dbReference type="ARBA" id="ARBA00012381"/>
    </source>
</evidence>
<protein>
    <recommendedName>
        <fullName evidence="2">NAD(+) diphosphatase</fullName>
        <ecNumber evidence="2">3.6.1.22</ecNumber>
    </recommendedName>
</protein>
<reference evidence="12" key="1">
    <citation type="submission" date="2025-08" db="UniProtKB">
        <authorList>
            <consortium name="Ensembl"/>
        </authorList>
    </citation>
    <scope>IDENTIFICATION</scope>
</reference>
<dbReference type="Pfam" id="PF09297">
    <property type="entry name" value="Zn_ribbon_NUD"/>
    <property type="match status" value="1"/>
</dbReference>
<dbReference type="InterPro" id="IPR015797">
    <property type="entry name" value="NUDIX_hydrolase-like_dom_sf"/>
</dbReference>
<organism evidence="12 13">
    <name type="scientific">Cyanoderma ruficeps</name>
    <name type="common">rufous-capped babbler</name>
    <dbReference type="NCBI Taxonomy" id="181631"/>
    <lineage>
        <taxon>Eukaryota</taxon>
        <taxon>Metazoa</taxon>
        <taxon>Chordata</taxon>
        <taxon>Craniata</taxon>
        <taxon>Vertebrata</taxon>
        <taxon>Euteleostomi</taxon>
        <taxon>Archelosauria</taxon>
        <taxon>Archosauria</taxon>
        <taxon>Dinosauria</taxon>
        <taxon>Saurischia</taxon>
        <taxon>Theropoda</taxon>
        <taxon>Coelurosauria</taxon>
        <taxon>Aves</taxon>
        <taxon>Neognathae</taxon>
        <taxon>Neoaves</taxon>
        <taxon>Telluraves</taxon>
        <taxon>Australaves</taxon>
        <taxon>Passeriformes</taxon>
        <taxon>Sylvioidea</taxon>
        <taxon>Timaliidae</taxon>
        <taxon>Cyanoderma</taxon>
    </lineage>
</organism>
<sequence>MAAVYQALHRRVSSLVCRLHSTYVRKMRYLNQLKEDDSLCRQAQTSGTFYLFHNLSPFLQKVGKKYLVPQLSTAEMKGILEKFQEAEQWIEKSVLIGCSDEHRPHFALDLGALDKSVIESELQGSFTDLRKALFVVDGKDSSLLASAQSLLRWHDSHQYCSKTGQPTQKNPAGSKRVCHASGVTYYPQMSPVVITLVSNGSRCLLARQPSFPPGMFTALSGFCDLGENVEEAVRREVAEEVGLEVESLRYSLLGVPALAFPQQLPDDRLPCSGGGPAGRDQYGHPGTGGSPLVWPGGDCGGSQEGAQLFKARRW</sequence>
<accession>A0A8C3XDM1</accession>
<dbReference type="InterPro" id="IPR000086">
    <property type="entry name" value="NUDIX_hydrolase_dom"/>
</dbReference>
<dbReference type="InterPro" id="IPR020084">
    <property type="entry name" value="NUDIX_hydrolase_CS"/>
</dbReference>